<organism evidence="3 4">
    <name type="scientific">Plasmodium coatneyi</name>
    <dbReference type="NCBI Taxonomy" id="208452"/>
    <lineage>
        <taxon>Eukaryota</taxon>
        <taxon>Sar</taxon>
        <taxon>Alveolata</taxon>
        <taxon>Apicomplexa</taxon>
        <taxon>Aconoidasida</taxon>
        <taxon>Haemosporida</taxon>
        <taxon>Plasmodiidae</taxon>
        <taxon>Plasmodium</taxon>
    </lineage>
</organism>
<evidence type="ECO:0000313" key="4">
    <source>
        <dbReference type="Proteomes" id="UP000092716"/>
    </source>
</evidence>
<dbReference type="Pfam" id="PF12879">
    <property type="entry name" value="SICA_C"/>
    <property type="match status" value="1"/>
</dbReference>
<evidence type="ECO:0000259" key="2">
    <source>
        <dbReference type="Pfam" id="PF12879"/>
    </source>
</evidence>
<feature type="domain" description="Schizont-infected cell agglutination C-terminal" evidence="2">
    <location>
        <begin position="10"/>
        <end position="150"/>
    </location>
</feature>
<dbReference type="OrthoDB" id="376328at2759"/>
<dbReference type="KEGG" id="pcot:PCOAH_00030480"/>
<dbReference type="AlphaFoldDB" id="A0A1B1E0G5"/>
<feature type="region of interest" description="Disordered" evidence="1">
    <location>
        <begin position="131"/>
        <end position="153"/>
    </location>
</feature>
<gene>
    <name evidence="3" type="ORF">PCOAH_00030480</name>
</gene>
<protein>
    <submittedName>
        <fullName evidence="3">SICA antigen</fullName>
    </submittedName>
</protein>
<feature type="compositionally biased region" description="Basic residues" evidence="1">
    <location>
        <begin position="14"/>
        <end position="24"/>
    </location>
</feature>
<name>A0A1B1E0G5_9APIC</name>
<reference evidence="4" key="1">
    <citation type="submission" date="2016-06" db="EMBL/GenBank/DDBJ databases">
        <title>First high quality genome sequence of Plasmodium coatneyi using continuous long reads from single molecule, real-time sequencing.</title>
        <authorList>
            <person name="Chien J.-T."/>
            <person name="Pakala S.B."/>
            <person name="Geraldo J.A."/>
            <person name="Lapp S.A."/>
            <person name="Barnwell J.W."/>
            <person name="Kissinger J.C."/>
            <person name="Galinski M.R."/>
            <person name="Humphrey J.C."/>
        </authorList>
    </citation>
    <scope>NUCLEOTIDE SEQUENCE [LARGE SCALE GENOMIC DNA]</scope>
    <source>
        <strain evidence="4">Hackeri</strain>
    </source>
</reference>
<dbReference type="Proteomes" id="UP000092716">
    <property type="component" value="Chromosome 10"/>
</dbReference>
<evidence type="ECO:0000256" key="1">
    <source>
        <dbReference type="SAM" id="MobiDB-lite"/>
    </source>
</evidence>
<dbReference type="GeneID" id="30909779"/>
<dbReference type="VEuPathDB" id="PlasmoDB:PCOAH_00030480"/>
<evidence type="ECO:0000313" key="3">
    <source>
        <dbReference type="EMBL" id="ANQ08523.1"/>
    </source>
</evidence>
<proteinExistence type="predicted"/>
<feature type="compositionally biased region" description="Basic and acidic residues" evidence="1">
    <location>
        <begin position="36"/>
        <end position="52"/>
    </location>
</feature>
<dbReference type="EMBL" id="CP016248">
    <property type="protein sequence ID" value="ANQ08523.1"/>
    <property type="molecule type" value="Genomic_DNA"/>
</dbReference>
<sequence length="177" mass="20317">MNERKEGNSYFALGKKRRRHRRAHQIPGSPSLEEQLLDHVDDQADGPHEYTLVKKRRQPRSVPTGRTKRPKKQGVGHPVGRPGIGHRTIIDIHLEVLNECQKGDLHSTKEDFLTILVDEFMGSEFMEEEKVQGSDSTFRVDVPEERVPSSDSEFRVHVSKEDFPSSGFGFRERRLCS</sequence>
<keyword evidence="4" id="KW-1185">Reference proteome</keyword>
<dbReference type="InterPro" id="IPR024288">
    <property type="entry name" value="SICA_C"/>
</dbReference>
<accession>A0A1B1E0G5</accession>
<feature type="compositionally biased region" description="Basic and acidic residues" evidence="1">
    <location>
        <begin position="141"/>
        <end position="153"/>
    </location>
</feature>
<dbReference type="RefSeq" id="XP_019915218.1">
    <property type="nucleotide sequence ID" value="XM_020059849.1"/>
</dbReference>
<feature type="region of interest" description="Disordered" evidence="1">
    <location>
        <begin position="1"/>
        <end position="84"/>
    </location>
</feature>